<protein>
    <submittedName>
        <fullName evidence="1">DUF2200 family protein</fullName>
    </submittedName>
</protein>
<dbReference type="EMBL" id="WERX01000005">
    <property type="protein sequence ID" value="MDV7693778.1"/>
    <property type="molecule type" value="Genomic_DNA"/>
</dbReference>
<dbReference type="Pfam" id="PF09966">
    <property type="entry name" value="DUF2200"/>
    <property type="match status" value="1"/>
</dbReference>
<name>A0AAP5TBY5_9LACO</name>
<reference evidence="1" key="2">
    <citation type="submission" date="2019-10" db="EMBL/GenBank/DDBJ databases">
        <title>Malate fermentation in French cider.</title>
        <authorList>
            <person name="Cousin F.J."/>
            <person name="Medina Fernandez S."/>
            <person name="Misery B."/>
            <person name="Laplace J.-M."/>
            <person name="Cretenet M."/>
        </authorList>
    </citation>
    <scope>NUCLEOTIDE SEQUENCE</scope>
    <source>
        <strain evidence="1">UCMA15901</strain>
    </source>
</reference>
<evidence type="ECO:0000313" key="1">
    <source>
        <dbReference type="EMBL" id="MDV7693778.1"/>
    </source>
</evidence>
<dbReference type="InterPro" id="IPR014580">
    <property type="entry name" value="UCP033199"/>
</dbReference>
<organism evidence="1 4">
    <name type="scientific">Pediococcus parvulus</name>
    <dbReference type="NCBI Taxonomy" id="54062"/>
    <lineage>
        <taxon>Bacteria</taxon>
        <taxon>Bacillati</taxon>
        <taxon>Bacillota</taxon>
        <taxon>Bacilli</taxon>
        <taxon>Lactobacillales</taxon>
        <taxon>Lactobacillaceae</taxon>
        <taxon>Pediococcus</taxon>
    </lineage>
</organism>
<reference evidence="2 3" key="1">
    <citation type="submission" date="2016-05" db="EMBL/GenBank/DDBJ databases">
        <title>Draft genome sequence of Pediococcus parvulus 2.6, a probiotic beta-glucan producer strain.</title>
        <authorList>
            <person name="Mohedano M.L."/>
            <person name="Perez-Ramos A."/>
            <person name="Duenas M.T."/>
            <person name="Lamontanara A."/>
            <person name="Orru L."/>
            <person name="Spano G."/>
            <person name="Capozzi V."/>
            <person name="Lopez P."/>
        </authorList>
    </citation>
    <scope>NUCLEOTIDE SEQUENCE [LARGE SCALE GENOMIC DNA]</scope>
    <source>
        <strain evidence="2 3">2.6</strain>
    </source>
</reference>
<evidence type="ECO:0000313" key="4">
    <source>
        <dbReference type="Proteomes" id="UP001275867"/>
    </source>
</evidence>
<dbReference type="RefSeq" id="WP_068805577.1">
    <property type="nucleotide sequence ID" value="NZ_CP158977.1"/>
</dbReference>
<dbReference type="Gene3D" id="1.10.8.290">
    <property type="entry name" value="uncharacterized protein sp1917 domain"/>
    <property type="match status" value="1"/>
</dbReference>
<evidence type="ECO:0000313" key="2">
    <source>
        <dbReference type="EMBL" id="OAD64503.1"/>
    </source>
</evidence>
<dbReference type="EMBL" id="LXND01000032">
    <property type="protein sequence ID" value="OAD64503.1"/>
    <property type="molecule type" value="Genomic_DNA"/>
</dbReference>
<dbReference type="Proteomes" id="UP000077280">
    <property type="component" value="Unassembled WGS sequence"/>
</dbReference>
<sequence length="116" mass="13494">MNNNRLFQMPFSKIYALYSQKIGKKGRQQSELDAVIFWLTGYNPNTLQHVLDSDIPLKSFFEDSPNFNQNAKLITGLICGYRVENIEDPLLQKIRYLDKLVDELAKGRKLDTVLRK</sequence>
<dbReference type="Proteomes" id="UP001275867">
    <property type="component" value="Unassembled WGS sequence"/>
</dbReference>
<comment type="caution">
    <text evidence="1">The sequence shown here is derived from an EMBL/GenBank/DDBJ whole genome shotgun (WGS) entry which is preliminary data.</text>
</comment>
<accession>A0AAP5TBY5</accession>
<dbReference type="GeneID" id="93382972"/>
<dbReference type="InterPro" id="IPR023204">
    <property type="entry name" value="SP1917_dom_sf"/>
</dbReference>
<proteinExistence type="predicted"/>
<dbReference type="AlphaFoldDB" id="A0AAP5TBY5"/>
<gene>
    <name evidence="2" type="ORF">A7K95_04655</name>
    <name evidence="1" type="ORF">GA842_02560</name>
</gene>
<evidence type="ECO:0000313" key="3">
    <source>
        <dbReference type="Proteomes" id="UP000077280"/>
    </source>
</evidence>
<keyword evidence="3" id="KW-1185">Reference proteome</keyword>
<dbReference type="PIRSF" id="PIRSF033199">
    <property type="entry name" value="UCP033199"/>
    <property type="match status" value="1"/>
</dbReference>